<dbReference type="GO" id="GO:0016757">
    <property type="term" value="F:glycosyltransferase activity"/>
    <property type="evidence" value="ECO:0007669"/>
    <property type="project" value="UniProtKB-KW"/>
</dbReference>
<dbReference type="InterPro" id="IPR005490">
    <property type="entry name" value="LD_TPept_cat_dom"/>
</dbReference>
<dbReference type="InParanoid" id="Q0EZ41"/>
<dbReference type="InterPro" id="IPR038063">
    <property type="entry name" value="Transpep_catalytic_dom"/>
</dbReference>
<dbReference type="eggNOG" id="COG1376">
    <property type="taxonomic scope" value="Bacteria"/>
</dbReference>
<evidence type="ECO:0000256" key="4">
    <source>
        <dbReference type="ARBA" id="ARBA00022679"/>
    </source>
</evidence>
<evidence type="ECO:0000256" key="9">
    <source>
        <dbReference type="PROSITE-ProRule" id="PRU01373"/>
    </source>
</evidence>
<dbReference type="AlphaFoldDB" id="Q0EZ41"/>
<dbReference type="Proteomes" id="UP000005297">
    <property type="component" value="Unassembled WGS sequence"/>
</dbReference>
<name>Q0EZ41_9PROT</name>
<dbReference type="GO" id="GO:0008360">
    <property type="term" value="P:regulation of cell shape"/>
    <property type="evidence" value="ECO:0007669"/>
    <property type="project" value="UniProtKB-UniRule"/>
</dbReference>
<evidence type="ECO:0000256" key="8">
    <source>
        <dbReference type="ARBA" id="ARBA00023316"/>
    </source>
</evidence>
<keyword evidence="8 9" id="KW-0961">Cell wall biogenesis/degradation</keyword>
<evidence type="ECO:0000256" key="1">
    <source>
        <dbReference type="ARBA" id="ARBA00004752"/>
    </source>
</evidence>
<reference evidence="11 12" key="1">
    <citation type="submission" date="2006-09" db="EMBL/GenBank/DDBJ databases">
        <authorList>
            <person name="Emerson D."/>
            <person name="Ferriera S."/>
            <person name="Johnson J."/>
            <person name="Kravitz S."/>
            <person name="Halpern A."/>
            <person name="Remington K."/>
            <person name="Beeson K."/>
            <person name="Tran B."/>
            <person name="Rogers Y.-H."/>
            <person name="Friedman R."/>
            <person name="Venter J.C."/>
        </authorList>
    </citation>
    <scope>NUCLEOTIDE SEQUENCE [LARGE SCALE GENOMIC DNA]</scope>
    <source>
        <strain evidence="11 12">PV-1</strain>
    </source>
</reference>
<protein>
    <recommendedName>
        <fullName evidence="10">L,D-TPase catalytic domain-containing protein</fullName>
    </recommendedName>
</protein>
<dbReference type="Gene3D" id="2.40.440.10">
    <property type="entry name" value="L,D-transpeptidase catalytic domain-like"/>
    <property type="match status" value="1"/>
</dbReference>
<keyword evidence="3" id="KW-0328">Glycosyltransferase</keyword>
<evidence type="ECO:0000256" key="7">
    <source>
        <dbReference type="ARBA" id="ARBA00022984"/>
    </source>
</evidence>
<evidence type="ECO:0000259" key="10">
    <source>
        <dbReference type="PROSITE" id="PS52029"/>
    </source>
</evidence>
<dbReference type="HOGENOM" id="CLU_042399_3_1_0"/>
<dbReference type="GO" id="GO:0005576">
    <property type="term" value="C:extracellular region"/>
    <property type="evidence" value="ECO:0007669"/>
    <property type="project" value="TreeGrafter"/>
</dbReference>
<dbReference type="EMBL" id="AATS01000007">
    <property type="protein sequence ID" value="EAU54583.1"/>
    <property type="molecule type" value="Genomic_DNA"/>
</dbReference>
<dbReference type="CDD" id="cd16913">
    <property type="entry name" value="YkuD_like"/>
    <property type="match status" value="1"/>
</dbReference>
<sequence length="154" mass="17402">MIEIRIAEQQLHHRRATGVWYSYPISTAARGTGNQRDSLQTPLGHHRIAAMIGADAPIFTAFKARKPFTIFDPLHDDPERDWILSRILWLGGCETGKNRRGAVDTLSRYIYIHGTHAEALAGTPASHGCIRMRNADIIELFAHVRINERVNIRP</sequence>
<dbReference type="OrthoDB" id="9787225at2"/>
<comment type="caution">
    <text evidence="11">The sequence shown here is derived from an EMBL/GenBank/DDBJ whole genome shotgun (WGS) entry which is preliminary data.</text>
</comment>
<dbReference type="Pfam" id="PF03734">
    <property type="entry name" value="YkuD"/>
    <property type="match status" value="1"/>
</dbReference>
<evidence type="ECO:0000256" key="5">
    <source>
        <dbReference type="ARBA" id="ARBA00022801"/>
    </source>
</evidence>
<dbReference type="UniPathway" id="UPA00219"/>
<feature type="active site" description="Proton donor/acceptor" evidence="9">
    <location>
        <position position="113"/>
    </location>
</feature>
<organism evidence="11 12">
    <name type="scientific">Mariprofundus ferrooxydans PV-1</name>
    <dbReference type="NCBI Taxonomy" id="314345"/>
    <lineage>
        <taxon>Bacteria</taxon>
        <taxon>Pseudomonadati</taxon>
        <taxon>Pseudomonadota</taxon>
        <taxon>Candidatius Mariprofundia</taxon>
        <taxon>Mariprofundales</taxon>
        <taxon>Mariprofundaceae</taxon>
        <taxon>Mariprofundus</taxon>
    </lineage>
</organism>
<evidence type="ECO:0000313" key="12">
    <source>
        <dbReference type="Proteomes" id="UP000005297"/>
    </source>
</evidence>
<comment type="pathway">
    <text evidence="1 9">Cell wall biogenesis; peptidoglycan biosynthesis.</text>
</comment>
<accession>Q0EZ41</accession>
<feature type="active site" description="Nucleophile" evidence="9">
    <location>
        <position position="129"/>
    </location>
</feature>
<proteinExistence type="inferred from homology"/>
<keyword evidence="7 9" id="KW-0573">Peptidoglycan synthesis</keyword>
<dbReference type="GO" id="GO:0071555">
    <property type="term" value="P:cell wall organization"/>
    <property type="evidence" value="ECO:0007669"/>
    <property type="project" value="UniProtKB-UniRule"/>
</dbReference>
<keyword evidence="6 9" id="KW-0133">Cell shape</keyword>
<dbReference type="STRING" id="314344.AL013_00195"/>
<dbReference type="InterPro" id="IPR050979">
    <property type="entry name" value="LD-transpeptidase"/>
</dbReference>
<evidence type="ECO:0000256" key="6">
    <source>
        <dbReference type="ARBA" id="ARBA00022960"/>
    </source>
</evidence>
<keyword evidence="4" id="KW-0808">Transferase</keyword>
<dbReference type="MEROPS" id="C82.A01"/>
<dbReference type="GO" id="GO:0018104">
    <property type="term" value="P:peptidoglycan-protein cross-linking"/>
    <property type="evidence" value="ECO:0007669"/>
    <property type="project" value="TreeGrafter"/>
</dbReference>
<dbReference type="PROSITE" id="PS52029">
    <property type="entry name" value="LD_TPASE"/>
    <property type="match status" value="1"/>
</dbReference>
<comment type="similarity">
    <text evidence="2">Belongs to the YkuD family.</text>
</comment>
<evidence type="ECO:0000256" key="2">
    <source>
        <dbReference type="ARBA" id="ARBA00005992"/>
    </source>
</evidence>
<keyword evidence="5" id="KW-0378">Hydrolase</keyword>
<dbReference type="SUPFAM" id="SSF141523">
    <property type="entry name" value="L,D-transpeptidase catalytic domain-like"/>
    <property type="match status" value="1"/>
</dbReference>
<dbReference type="PANTHER" id="PTHR30582">
    <property type="entry name" value="L,D-TRANSPEPTIDASE"/>
    <property type="match status" value="1"/>
</dbReference>
<dbReference type="PANTHER" id="PTHR30582:SF24">
    <property type="entry name" value="L,D-TRANSPEPTIDASE ERFK_SRFK-RELATED"/>
    <property type="match status" value="1"/>
</dbReference>
<dbReference type="RefSeq" id="WP_009849085.1">
    <property type="nucleotide sequence ID" value="NZ_DS022294.1"/>
</dbReference>
<gene>
    <name evidence="11" type="ORF">SPV1_07806</name>
</gene>
<dbReference type="GO" id="GO:0071972">
    <property type="term" value="F:peptidoglycan L,D-transpeptidase activity"/>
    <property type="evidence" value="ECO:0007669"/>
    <property type="project" value="TreeGrafter"/>
</dbReference>
<evidence type="ECO:0000313" key="11">
    <source>
        <dbReference type="EMBL" id="EAU54583.1"/>
    </source>
</evidence>
<feature type="domain" description="L,D-TPase catalytic" evidence="10">
    <location>
        <begin position="1"/>
        <end position="153"/>
    </location>
</feature>
<evidence type="ECO:0000256" key="3">
    <source>
        <dbReference type="ARBA" id="ARBA00022676"/>
    </source>
</evidence>
<keyword evidence="12" id="KW-1185">Reference proteome</keyword>